<dbReference type="Gene3D" id="3.20.20.140">
    <property type="entry name" value="Metal-dependent hydrolases"/>
    <property type="match status" value="1"/>
</dbReference>
<evidence type="ECO:0000313" key="11">
    <source>
        <dbReference type="Proteomes" id="UP001337655"/>
    </source>
</evidence>
<dbReference type="InterPro" id="IPR032465">
    <property type="entry name" value="ACMSD"/>
</dbReference>
<keyword evidence="2" id="KW-0479">Metal-binding</keyword>
<protein>
    <recommendedName>
        <fullName evidence="7">6-methylsalicylate decarboxylase</fullName>
        <ecNumber evidence="7">4.1.1.52</ecNumber>
    </recommendedName>
</protein>
<dbReference type="GeneID" id="89929624"/>
<evidence type="ECO:0000256" key="1">
    <source>
        <dbReference type="ARBA" id="ARBA00005871"/>
    </source>
</evidence>
<evidence type="ECO:0000256" key="5">
    <source>
        <dbReference type="ARBA" id="ARBA00023239"/>
    </source>
</evidence>
<dbReference type="SUPFAM" id="SSF51556">
    <property type="entry name" value="Metallo-dependent hydrolases"/>
    <property type="match status" value="1"/>
</dbReference>
<dbReference type="PANTHER" id="PTHR21240:SF29">
    <property type="entry name" value="AMIDOHYDROLASE-RELATED DOMAIN-CONTAINING PROTEIN"/>
    <property type="match status" value="1"/>
</dbReference>
<evidence type="ECO:0000259" key="9">
    <source>
        <dbReference type="Pfam" id="PF04909"/>
    </source>
</evidence>
<proteinExistence type="inferred from homology"/>
<dbReference type="RefSeq" id="XP_064655983.1">
    <property type="nucleotide sequence ID" value="XM_064805523.1"/>
</dbReference>
<evidence type="ECO:0000256" key="6">
    <source>
        <dbReference type="ARBA" id="ARBA00036832"/>
    </source>
</evidence>
<feature type="domain" description="Amidohydrolase-related" evidence="9">
    <location>
        <begin position="7"/>
        <end position="318"/>
    </location>
</feature>
<keyword evidence="3 8" id="KW-0210">Decarboxylase</keyword>
<comment type="caution">
    <text evidence="10">The sequence shown here is derived from an EMBL/GenBank/DDBJ whole genome shotgun (WGS) entry which is preliminary data.</text>
</comment>
<name>A0AAV9P485_9PEZI</name>
<reference evidence="10 11" key="1">
    <citation type="submission" date="2023-08" db="EMBL/GenBank/DDBJ databases">
        <title>Black Yeasts Isolated from many extreme environments.</title>
        <authorList>
            <person name="Coleine C."/>
            <person name="Stajich J.E."/>
            <person name="Selbmann L."/>
        </authorList>
    </citation>
    <scope>NUCLEOTIDE SEQUENCE [LARGE SCALE GENOMIC DNA]</scope>
    <source>
        <strain evidence="10 11">CCFEE 5935</strain>
    </source>
</reference>
<dbReference type="GO" id="GO:0047596">
    <property type="term" value="F:6-methylsalicylate decarboxylase activity"/>
    <property type="evidence" value="ECO:0007669"/>
    <property type="project" value="UniProtKB-EC"/>
</dbReference>
<comment type="catalytic activity">
    <reaction evidence="6">
        <text>6-methylsalicylate + H(+) = 3-methylphenol + CO2</text>
        <dbReference type="Rhea" id="RHEA:23112"/>
        <dbReference type="ChEBI" id="CHEBI:15378"/>
        <dbReference type="ChEBI" id="CHEBI:16526"/>
        <dbReference type="ChEBI" id="CHEBI:17231"/>
        <dbReference type="ChEBI" id="CHEBI:36658"/>
        <dbReference type="EC" id="4.1.1.52"/>
    </reaction>
    <physiologicalReaction direction="left-to-right" evidence="6">
        <dbReference type="Rhea" id="RHEA:23113"/>
    </physiologicalReaction>
</comment>
<evidence type="ECO:0000256" key="2">
    <source>
        <dbReference type="ARBA" id="ARBA00022723"/>
    </source>
</evidence>
<evidence type="ECO:0000256" key="3">
    <source>
        <dbReference type="ARBA" id="ARBA00022793"/>
    </source>
</evidence>
<evidence type="ECO:0000256" key="8">
    <source>
        <dbReference type="RuleBase" id="RU366045"/>
    </source>
</evidence>
<dbReference type="Proteomes" id="UP001337655">
    <property type="component" value="Unassembled WGS sequence"/>
</dbReference>
<dbReference type="EC" id="4.1.1.52" evidence="7"/>
<keyword evidence="5 8" id="KW-0456">Lyase</keyword>
<keyword evidence="11" id="KW-1185">Reference proteome</keyword>
<evidence type="ECO:0000256" key="7">
    <source>
        <dbReference type="ARBA" id="ARBA00038889"/>
    </source>
</evidence>
<keyword evidence="4" id="KW-0862">Zinc</keyword>
<dbReference type="PANTHER" id="PTHR21240">
    <property type="entry name" value="2-AMINO-3-CARBOXYLMUCONATE-6-SEMIALDEHYDE DECARBOXYLASE"/>
    <property type="match status" value="1"/>
</dbReference>
<dbReference type="InterPro" id="IPR032466">
    <property type="entry name" value="Metal_Hydrolase"/>
</dbReference>
<gene>
    <name evidence="10" type="ORF">LTR77_008291</name>
</gene>
<comment type="similarity">
    <text evidence="1">Belongs to the metallo-dependent hydrolases superfamily. ACMSD family.</text>
</comment>
<evidence type="ECO:0000256" key="4">
    <source>
        <dbReference type="ARBA" id="ARBA00022833"/>
    </source>
</evidence>
<dbReference type="AlphaFoldDB" id="A0AAV9P485"/>
<dbReference type="InterPro" id="IPR006680">
    <property type="entry name" value="Amidohydro-rel"/>
</dbReference>
<dbReference type="Pfam" id="PF04909">
    <property type="entry name" value="Amidohydro_2"/>
    <property type="match status" value="1"/>
</dbReference>
<accession>A0AAV9P485</accession>
<dbReference type="GO" id="GO:0019748">
    <property type="term" value="P:secondary metabolic process"/>
    <property type="evidence" value="ECO:0007669"/>
    <property type="project" value="TreeGrafter"/>
</dbReference>
<sequence length="322" mass="35757">MALSDKIDVHHHFVPADIDFDFTGPGPLQDLKVAASRMPAWSPEKTKDCMSKTGAATAILSFPILFAFDEQKGVKIARAVNEYAAKLRDAEPMKFGFFAAIPSLHNTEAALEEIRYCLDTLKADGVLLLARYGASYLGDPSFKPIWAELDRQSAVVHVHPGTTFRSEKINPYVDPAIAEFPHETTNTALDMILNDTVRAHRHCKIILSHAGGTLPYLVGRATALIPFFAAHVSPPPKSAQEILEDARLFYFDLALSSTPYVLDTLLENFPRDHILYGSDFPFAPPPAINQLANTLNEYEMDSETRHMVYRKNACALFPRLQG</sequence>
<organism evidence="10 11">
    <name type="scientific">Saxophila tyrrhenica</name>
    <dbReference type="NCBI Taxonomy" id="1690608"/>
    <lineage>
        <taxon>Eukaryota</taxon>
        <taxon>Fungi</taxon>
        <taxon>Dikarya</taxon>
        <taxon>Ascomycota</taxon>
        <taxon>Pezizomycotina</taxon>
        <taxon>Dothideomycetes</taxon>
        <taxon>Dothideomycetidae</taxon>
        <taxon>Mycosphaerellales</taxon>
        <taxon>Extremaceae</taxon>
        <taxon>Saxophila</taxon>
    </lineage>
</organism>
<dbReference type="GO" id="GO:0016787">
    <property type="term" value="F:hydrolase activity"/>
    <property type="evidence" value="ECO:0007669"/>
    <property type="project" value="InterPro"/>
</dbReference>
<dbReference type="GO" id="GO:0046872">
    <property type="term" value="F:metal ion binding"/>
    <property type="evidence" value="ECO:0007669"/>
    <property type="project" value="UniProtKB-KW"/>
</dbReference>
<evidence type="ECO:0000313" key="10">
    <source>
        <dbReference type="EMBL" id="KAK5166030.1"/>
    </source>
</evidence>
<dbReference type="EMBL" id="JAVRRT010000014">
    <property type="protein sequence ID" value="KAK5166030.1"/>
    <property type="molecule type" value="Genomic_DNA"/>
</dbReference>
<dbReference type="GO" id="GO:0005829">
    <property type="term" value="C:cytosol"/>
    <property type="evidence" value="ECO:0007669"/>
    <property type="project" value="TreeGrafter"/>
</dbReference>